<dbReference type="Gene3D" id="2.160.20.10">
    <property type="entry name" value="Single-stranded right-handed beta-helix, Pectin lyase-like"/>
    <property type="match status" value="1"/>
</dbReference>
<feature type="domain" description="Pectate lyase" evidence="6">
    <location>
        <begin position="48"/>
        <end position="259"/>
    </location>
</feature>
<dbReference type="SUPFAM" id="SSF51126">
    <property type="entry name" value="Pectin lyase-like"/>
    <property type="match status" value="1"/>
</dbReference>
<comment type="caution">
    <text evidence="7">The sequence shown here is derived from an EMBL/GenBank/DDBJ whole genome shotgun (WGS) entry which is preliminary data.</text>
</comment>
<proteinExistence type="inferred from homology"/>
<accession>A0A437ABK0</accession>
<dbReference type="SMART" id="SM00656">
    <property type="entry name" value="Amb_all"/>
    <property type="match status" value="1"/>
</dbReference>
<keyword evidence="8" id="KW-1185">Reference proteome</keyword>
<dbReference type="GO" id="GO:0000272">
    <property type="term" value="P:polysaccharide catabolic process"/>
    <property type="evidence" value="ECO:0007669"/>
    <property type="project" value="UniProtKB-KW"/>
</dbReference>
<comment type="similarity">
    <text evidence="1 4">Belongs to the polysaccharide lyase 1 family.</text>
</comment>
<dbReference type="AlphaFoldDB" id="A0A437ABK0"/>
<organism evidence="7 8">
    <name type="scientific">Arthrobotrys flagrans</name>
    <name type="common">Nematode-trapping fungus</name>
    <name type="synonym">Trichothecium flagrans</name>
    <dbReference type="NCBI Taxonomy" id="97331"/>
    <lineage>
        <taxon>Eukaryota</taxon>
        <taxon>Fungi</taxon>
        <taxon>Dikarya</taxon>
        <taxon>Ascomycota</taxon>
        <taxon>Pezizomycotina</taxon>
        <taxon>Orbiliomycetes</taxon>
        <taxon>Orbiliales</taxon>
        <taxon>Orbiliaceae</taxon>
        <taxon>Arthrobotrys</taxon>
    </lineage>
</organism>
<dbReference type="GeneID" id="93585132"/>
<keyword evidence="4" id="KW-0964">Secreted</keyword>
<keyword evidence="4" id="KW-0119">Carbohydrate metabolism</keyword>
<evidence type="ECO:0000256" key="4">
    <source>
        <dbReference type="RuleBase" id="RU361173"/>
    </source>
</evidence>
<dbReference type="EMBL" id="SAEB01000003">
    <property type="protein sequence ID" value="RVD88644.1"/>
    <property type="molecule type" value="Genomic_DNA"/>
</dbReference>
<keyword evidence="3 4" id="KW-0456">Lyase</keyword>
<evidence type="ECO:0000256" key="3">
    <source>
        <dbReference type="ARBA" id="ARBA00023239"/>
    </source>
</evidence>
<name>A0A437ABK0_ARTFL</name>
<evidence type="ECO:0000256" key="5">
    <source>
        <dbReference type="SAM" id="SignalP"/>
    </source>
</evidence>
<dbReference type="Pfam" id="PF00544">
    <property type="entry name" value="Pectate_lyase_4"/>
    <property type="match status" value="1"/>
</dbReference>
<dbReference type="PANTHER" id="PTHR31683">
    <property type="entry name" value="PECTATE LYASE 18-RELATED"/>
    <property type="match status" value="1"/>
</dbReference>
<protein>
    <recommendedName>
        <fullName evidence="6">Pectate lyase domain-containing protein</fullName>
    </recommendedName>
</protein>
<dbReference type="Proteomes" id="UP000283090">
    <property type="component" value="Unassembled WGS sequence"/>
</dbReference>
<dbReference type="InterPro" id="IPR002022">
    <property type="entry name" value="Pec_lyase"/>
</dbReference>
<keyword evidence="4" id="KW-0624">Polysaccharide degradation</keyword>
<dbReference type="GO" id="GO:0030570">
    <property type="term" value="F:pectate lyase activity"/>
    <property type="evidence" value="ECO:0007669"/>
    <property type="project" value="InterPro"/>
</dbReference>
<dbReference type="InterPro" id="IPR045032">
    <property type="entry name" value="PEL"/>
</dbReference>
<evidence type="ECO:0000256" key="2">
    <source>
        <dbReference type="ARBA" id="ARBA00022729"/>
    </source>
</evidence>
<dbReference type="OrthoDB" id="1637350at2759"/>
<dbReference type="RefSeq" id="XP_067494188.1">
    <property type="nucleotide sequence ID" value="XM_067631665.1"/>
</dbReference>
<feature type="signal peptide" evidence="5">
    <location>
        <begin position="1"/>
        <end position="18"/>
    </location>
</feature>
<dbReference type="VEuPathDB" id="FungiDB:DFL_002821"/>
<comment type="subcellular location">
    <subcellularLocation>
        <location evidence="4">Secreted</location>
    </subcellularLocation>
</comment>
<evidence type="ECO:0000313" key="7">
    <source>
        <dbReference type="EMBL" id="RVD88644.1"/>
    </source>
</evidence>
<sequence>MKFSTLVTAGALAAAAAATTPKGLDDFSWDVEGYAKDNPVGGKVVGGKGGPTVTVTDYPSLATALAGSEPRVVKVIGAIKPEARVIVGSNKSLIGSKNSGSIYDKGITVVNATNVIIQNLKVNDVVGNDAITISNSTRVWIDHNELTSDNNHGPDHYDGLIDIIRGSDYITVSWNYLHDHWKTSLVGNEPTFTHELGKYHVTYHHNFWQRLGTRGPAGRFGFHHIYNNYYEDFYYQAIHSRSDNQALIEGNVFRGDTGEAVSTHGLVVPEDSPNFCVCGDDEKDGFANLGYRNDWGSATINITKVGTFTKAPYRYKLTPLKFVAELVKLGAGIGKVDIDVIE</sequence>
<evidence type="ECO:0000256" key="1">
    <source>
        <dbReference type="ARBA" id="ARBA00010980"/>
    </source>
</evidence>
<dbReference type="InterPro" id="IPR011050">
    <property type="entry name" value="Pectin_lyase_fold/virulence"/>
</dbReference>
<keyword evidence="2 5" id="KW-0732">Signal</keyword>
<evidence type="ECO:0000313" key="8">
    <source>
        <dbReference type="Proteomes" id="UP000283090"/>
    </source>
</evidence>
<evidence type="ECO:0000259" key="6">
    <source>
        <dbReference type="SMART" id="SM00656"/>
    </source>
</evidence>
<dbReference type="InterPro" id="IPR012334">
    <property type="entry name" value="Pectin_lyas_fold"/>
</dbReference>
<dbReference type="GO" id="GO:0005576">
    <property type="term" value="C:extracellular region"/>
    <property type="evidence" value="ECO:0007669"/>
    <property type="project" value="UniProtKB-SubCell"/>
</dbReference>
<gene>
    <name evidence="7" type="ORF">DFL_002821</name>
</gene>
<dbReference type="PANTHER" id="PTHR31683:SF18">
    <property type="entry name" value="PECTATE LYASE 21-RELATED"/>
    <property type="match status" value="1"/>
</dbReference>
<reference evidence="7 8" key="1">
    <citation type="submission" date="2019-01" db="EMBL/GenBank/DDBJ databases">
        <title>Intercellular communication is required for trap formation in the nematode-trapping fungus Duddingtonia flagrans.</title>
        <authorList>
            <person name="Youssar L."/>
            <person name="Wernet V."/>
            <person name="Hensel N."/>
            <person name="Hildebrandt H.-G."/>
            <person name="Fischer R."/>
        </authorList>
    </citation>
    <scope>NUCLEOTIDE SEQUENCE [LARGE SCALE GENOMIC DNA]</scope>
    <source>
        <strain evidence="7 8">CBS H-5679</strain>
    </source>
</reference>
<feature type="chain" id="PRO_5019209791" description="Pectate lyase domain-containing protein" evidence="5">
    <location>
        <begin position="19"/>
        <end position="342"/>
    </location>
</feature>
<dbReference type="STRING" id="97331.A0A437ABK0"/>